<reference evidence="7 8" key="1">
    <citation type="submission" date="2018-09" db="EMBL/GenBank/DDBJ databases">
        <title>Whole genome sequencing of Microbacterium oryzae strain MB-10T.</title>
        <authorList>
            <person name="Das S.K."/>
        </authorList>
    </citation>
    <scope>NUCLEOTIDE SEQUENCE [LARGE SCALE GENOMIC DNA]</scope>
    <source>
        <strain evidence="7 8">MB-10</strain>
    </source>
</reference>
<dbReference type="NCBIfam" id="NF033546">
    <property type="entry name" value="transpos_IS21"/>
    <property type="match status" value="1"/>
</dbReference>
<dbReference type="EMBL" id="CP032550">
    <property type="protein sequence ID" value="QGU27672.1"/>
    <property type="molecule type" value="Genomic_DNA"/>
</dbReference>
<organism evidence="7 8">
    <name type="scientific">Microbacterium oryzae</name>
    <dbReference type="NCBI Taxonomy" id="743009"/>
    <lineage>
        <taxon>Bacteria</taxon>
        <taxon>Bacillati</taxon>
        <taxon>Actinomycetota</taxon>
        <taxon>Actinomycetes</taxon>
        <taxon>Micrococcales</taxon>
        <taxon>Microbacteriaceae</taxon>
        <taxon>Microbacterium</taxon>
    </lineage>
</organism>
<proteinExistence type="inferred from homology"/>
<dbReference type="InterPro" id="IPR001584">
    <property type="entry name" value="Integrase_cat-core"/>
</dbReference>
<dbReference type="RefSeq" id="WP_156242171.1">
    <property type="nucleotide sequence ID" value="NZ_BAAAZL010000004.1"/>
</dbReference>
<name>A0A6I6DRV7_9MICO</name>
<dbReference type="InterPro" id="IPR017894">
    <property type="entry name" value="HTH_IS21_transposase_type"/>
</dbReference>
<dbReference type="GO" id="GO:0006310">
    <property type="term" value="P:DNA recombination"/>
    <property type="evidence" value="ECO:0007669"/>
    <property type="project" value="UniProtKB-KW"/>
</dbReference>
<sequence length="437" mass="48795">MIAVEDWAEIRRLHKSEKLGIKQIASKLSISRNTVRRALRSDEPPRYERGASGSLVDPFVPRIMLLLKEYPRMPATVIAERVGWTHSASIFRAKVSELRPLFAGIDPADRTEYTAGDIIQCDLWFPAVPIPVAPGQAEILPVLVMTLGYSRFHSALMIPSRQGGDILEGMWQIIQRLGRVPRTFVWDRESAIGGTGKLTVPAATFAGVLSTRFRLAPAADPEFKGMVERNNHYFETSFLPGRTFTSPGDFNRQLQDWLARTANVRTVRSIQARPVDLLEEDLRAMIDLPRTAPSTGLRTRVRLARDYYVRVDANDYSVDPRMIGKNVDITATADEVLVFCDGVLVARHRRAWGSKQVVKDPAHVETAKRLRHEFNDLAHARAEKARHAALGTKAHADGHQVQIRALTDYDALFGVTFTTTPDTQQAATSGAITKEAR</sequence>
<keyword evidence="8" id="KW-1185">Reference proteome</keyword>
<keyword evidence="3" id="KW-0238">DNA-binding</keyword>
<comment type="similarity">
    <text evidence="1">Belongs to the transposase IS21/IS408/IS1162 family.</text>
</comment>
<feature type="domain" description="HTH IS21-type" evidence="5">
    <location>
        <begin position="6"/>
        <end position="67"/>
    </location>
</feature>
<evidence type="ECO:0000259" key="5">
    <source>
        <dbReference type="PROSITE" id="PS50531"/>
    </source>
</evidence>
<dbReference type="Gene3D" id="3.30.420.10">
    <property type="entry name" value="Ribonuclease H-like superfamily/Ribonuclease H"/>
    <property type="match status" value="1"/>
</dbReference>
<dbReference type="GO" id="GO:0015074">
    <property type="term" value="P:DNA integration"/>
    <property type="evidence" value="ECO:0007669"/>
    <property type="project" value="InterPro"/>
</dbReference>
<evidence type="ECO:0000256" key="1">
    <source>
        <dbReference type="ARBA" id="ARBA00009277"/>
    </source>
</evidence>
<dbReference type="KEGG" id="moj:D7D94_08305"/>
<feature type="domain" description="Integrase catalytic" evidence="6">
    <location>
        <begin position="103"/>
        <end position="282"/>
    </location>
</feature>
<dbReference type="SUPFAM" id="SSF53098">
    <property type="entry name" value="Ribonuclease H-like"/>
    <property type="match status" value="1"/>
</dbReference>
<evidence type="ECO:0000313" key="7">
    <source>
        <dbReference type="EMBL" id="QGU27672.1"/>
    </source>
</evidence>
<dbReference type="InterPro" id="IPR036397">
    <property type="entry name" value="RNaseH_sf"/>
</dbReference>
<keyword evidence="4" id="KW-0233">DNA recombination</keyword>
<keyword evidence="2" id="KW-0815">Transposition</keyword>
<accession>A0A6I6DRV7</accession>
<dbReference type="GO" id="GO:0003677">
    <property type="term" value="F:DNA binding"/>
    <property type="evidence" value="ECO:0007669"/>
    <property type="project" value="UniProtKB-KW"/>
</dbReference>
<dbReference type="PANTHER" id="PTHR35004:SF8">
    <property type="entry name" value="TRANSPOSASE RV3428C-RELATED"/>
    <property type="match status" value="1"/>
</dbReference>
<evidence type="ECO:0000256" key="4">
    <source>
        <dbReference type="ARBA" id="ARBA00023172"/>
    </source>
</evidence>
<protein>
    <submittedName>
        <fullName evidence="7">IS21 family transposase</fullName>
    </submittedName>
</protein>
<dbReference type="AlphaFoldDB" id="A0A6I6DRV7"/>
<evidence type="ECO:0000259" key="6">
    <source>
        <dbReference type="PROSITE" id="PS50994"/>
    </source>
</evidence>
<dbReference type="InterPro" id="IPR012337">
    <property type="entry name" value="RNaseH-like_sf"/>
</dbReference>
<dbReference type="PROSITE" id="PS50531">
    <property type="entry name" value="HTH_IS21"/>
    <property type="match status" value="1"/>
</dbReference>
<gene>
    <name evidence="7" type="ORF">D7D94_08305</name>
</gene>
<dbReference type="PANTHER" id="PTHR35004">
    <property type="entry name" value="TRANSPOSASE RV3428C-RELATED"/>
    <property type="match status" value="1"/>
</dbReference>
<dbReference type="OrthoDB" id="3204032at2"/>
<dbReference type="PROSITE" id="PS50994">
    <property type="entry name" value="INTEGRASE"/>
    <property type="match status" value="1"/>
</dbReference>
<evidence type="ECO:0000256" key="2">
    <source>
        <dbReference type="ARBA" id="ARBA00022578"/>
    </source>
</evidence>
<evidence type="ECO:0000313" key="8">
    <source>
        <dbReference type="Proteomes" id="UP000422989"/>
    </source>
</evidence>
<dbReference type="InterPro" id="IPR054353">
    <property type="entry name" value="IstA-like_C"/>
</dbReference>
<dbReference type="Pfam" id="PF22483">
    <property type="entry name" value="Mu-transpos_C_2"/>
    <property type="match status" value="1"/>
</dbReference>
<evidence type="ECO:0000256" key="3">
    <source>
        <dbReference type="ARBA" id="ARBA00023125"/>
    </source>
</evidence>
<dbReference type="Proteomes" id="UP000422989">
    <property type="component" value="Chromosome"/>
</dbReference>
<dbReference type="GO" id="GO:0032196">
    <property type="term" value="P:transposition"/>
    <property type="evidence" value="ECO:0007669"/>
    <property type="project" value="UniProtKB-KW"/>
</dbReference>